<sequence length="299" mass="33005">MTFGDGGGDDLDEYVLDDEYLAASGEELDGFVDEVEDSPSQEDQPAATGSSSVTNDAQKAKKRKQREKNKERKAKRQKVTEFAESEQPHSIAQRAPHELADYLSAMQAKTFNKSTALELEDTRIPDTSISDTTSWTGPRTLDHLSDFIVKTLPNLHTRLSQKSKNPGSPTLLFITGAALRVADVTRILRDRRLRGEKGGEVAKLFARHFKLAEHCSYLKRTKVGAAVGTPGRIGKLLLETDALTISALSHIMLDISFRDAKKRNLLDIPETRDEVFKTVLGGPQVSEAIKSGKIQVVLF</sequence>
<comment type="caution">
    <text evidence="2">The sequence shown here is derived from an EMBL/GenBank/DDBJ whole genome shotgun (WGS) entry which is preliminary data.</text>
</comment>
<dbReference type="InterPro" id="IPR032704">
    <property type="entry name" value="Cms1"/>
</dbReference>
<gene>
    <name evidence="2" type="ORF">DFH05DRAFT_1503952</name>
    <name evidence="3" type="ORF">F5890DRAFT_1450579</name>
</gene>
<dbReference type="EMBL" id="MU801893">
    <property type="protein sequence ID" value="KAJ3989991.1"/>
    <property type="molecule type" value="Genomic_DNA"/>
</dbReference>
<feature type="compositionally biased region" description="Basic residues" evidence="1">
    <location>
        <begin position="60"/>
        <end position="77"/>
    </location>
</feature>
<evidence type="ECO:0000313" key="3">
    <source>
        <dbReference type="EMBL" id="KAJ3989991.1"/>
    </source>
</evidence>
<dbReference type="GO" id="GO:0030686">
    <property type="term" value="C:90S preribosome"/>
    <property type="evidence" value="ECO:0007669"/>
    <property type="project" value="TreeGrafter"/>
</dbReference>
<dbReference type="PANTHER" id="PTHR24030">
    <property type="entry name" value="PROTEIN CMSS1"/>
    <property type="match status" value="1"/>
</dbReference>
<feature type="compositionally biased region" description="Polar residues" evidence="1">
    <location>
        <begin position="41"/>
        <end position="56"/>
    </location>
</feature>
<evidence type="ECO:0000256" key="1">
    <source>
        <dbReference type="SAM" id="MobiDB-lite"/>
    </source>
</evidence>
<reference evidence="3" key="2">
    <citation type="submission" date="2022-08" db="EMBL/GenBank/DDBJ databases">
        <authorList>
            <consortium name="DOE Joint Genome Institute"/>
            <person name="Min B."/>
            <person name="Riley R."/>
            <person name="Sierra-Patev S."/>
            <person name="Naranjo-Ortiz M."/>
            <person name="Looney B."/>
            <person name="Konkel Z."/>
            <person name="Slot J.C."/>
            <person name="Sakamoto Y."/>
            <person name="Steenwyk J.L."/>
            <person name="Rokas A."/>
            <person name="Carro J."/>
            <person name="Camarero S."/>
            <person name="Ferreira P."/>
            <person name="Molpeceres G."/>
            <person name="Ruiz-Duenas F.J."/>
            <person name="Serrano A."/>
            <person name="Henrissat B."/>
            <person name="Drula E."/>
            <person name="Hughes K.W."/>
            <person name="Mata J.L."/>
            <person name="Ishikawa N.K."/>
            <person name="Vargas-Isla R."/>
            <person name="Ushijima S."/>
            <person name="Smith C.A."/>
            <person name="Ahrendt S."/>
            <person name="Andreopoulos W."/>
            <person name="He G."/>
            <person name="Labutti K."/>
            <person name="Lipzen A."/>
            <person name="Ng V."/>
            <person name="Sandor L."/>
            <person name="Barry K."/>
            <person name="Martinez A.T."/>
            <person name="Xiao Y."/>
            <person name="Gibbons J.G."/>
            <person name="Terashima K."/>
            <person name="Hibbett D.S."/>
            <person name="Grigoriev I.V."/>
        </authorList>
    </citation>
    <scope>NUCLEOTIDE SEQUENCE</scope>
    <source>
        <strain evidence="3">TFB7829</strain>
    </source>
</reference>
<protein>
    <submittedName>
        <fullName evidence="2">U3-containing 90S pre-ribosomal complex subunit-domain containing protein</fullName>
    </submittedName>
</protein>
<accession>A0A9W8NW84</accession>
<organism evidence="2 4">
    <name type="scientific">Lentinula detonsa</name>
    <dbReference type="NCBI Taxonomy" id="2804962"/>
    <lineage>
        <taxon>Eukaryota</taxon>
        <taxon>Fungi</taxon>
        <taxon>Dikarya</taxon>
        <taxon>Basidiomycota</taxon>
        <taxon>Agaricomycotina</taxon>
        <taxon>Agaricomycetes</taxon>
        <taxon>Agaricomycetidae</taxon>
        <taxon>Agaricales</taxon>
        <taxon>Marasmiineae</taxon>
        <taxon>Omphalotaceae</taxon>
        <taxon>Lentinula</taxon>
    </lineage>
</organism>
<evidence type="ECO:0000313" key="4">
    <source>
        <dbReference type="Proteomes" id="UP001142393"/>
    </source>
</evidence>
<proteinExistence type="predicted"/>
<dbReference type="Pfam" id="PF14617">
    <property type="entry name" value="CMS1"/>
    <property type="match status" value="1"/>
</dbReference>
<dbReference type="GO" id="GO:0005634">
    <property type="term" value="C:nucleus"/>
    <property type="evidence" value="ECO:0007669"/>
    <property type="project" value="TreeGrafter"/>
</dbReference>
<evidence type="ECO:0000313" key="2">
    <source>
        <dbReference type="EMBL" id="KAJ3742116.1"/>
    </source>
</evidence>
<feature type="region of interest" description="Disordered" evidence="1">
    <location>
        <begin position="25"/>
        <end position="92"/>
    </location>
</feature>
<reference evidence="2" key="1">
    <citation type="submission" date="2022-08" db="EMBL/GenBank/DDBJ databases">
        <authorList>
            <consortium name="DOE Joint Genome Institute"/>
            <person name="Min B."/>
            <person name="Sierra-Patev S."/>
            <person name="Naranjo-Ortiz M."/>
            <person name="Looney B."/>
            <person name="Konkel Z."/>
            <person name="Slot J.C."/>
            <person name="Sakamoto Y."/>
            <person name="Steenwyk J.L."/>
            <person name="Rokas A."/>
            <person name="Carro J."/>
            <person name="Camarero S."/>
            <person name="Ferreira P."/>
            <person name="Molpeceres G."/>
            <person name="Ruiz-duenas F.J."/>
            <person name="Serrano A."/>
            <person name="Henrissat B."/>
            <person name="Drula E."/>
            <person name="Hughes K.W."/>
            <person name="Mata J.L."/>
            <person name="Ishikawa N.K."/>
            <person name="Vargas-Isla R."/>
            <person name="Ushijima S."/>
            <person name="Smith C.A."/>
            <person name="Ahrendt S."/>
            <person name="Andreopoulos W."/>
            <person name="He G."/>
            <person name="LaButti K."/>
            <person name="Lipzen A."/>
            <person name="Ng V."/>
            <person name="Riley R."/>
            <person name="Sandor L."/>
            <person name="Barry K."/>
            <person name="Martinez A.T."/>
            <person name="Xiao Y."/>
            <person name="Gibbons J.G."/>
            <person name="Terashima K."/>
            <person name="Hibbett D.S."/>
            <person name="Grigoriev I.V."/>
        </authorList>
    </citation>
    <scope>NUCLEOTIDE SEQUENCE</scope>
    <source>
        <strain evidence="2">TFB7810</strain>
    </source>
</reference>
<dbReference type="AlphaFoldDB" id="A0A9W8NW84"/>
<dbReference type="PANTHER" id="PTHR24030:SF0">
    <property type="entry name" value="PROTEIN CMSS1"/>
    <property type="match status" value="1"/>
</dbReference>
<feature type="compositionally biased region" description="Acidic residues" evidence="1">
    <location>
        <begin position="25"/>
        <end position="40"/>
    </location>
</feature>
<keyword evidence="4" id="KW-1185">Reference proteome</keyword>
<dbReference type="Proteomes" id="UP001142393">
    <property type="component" value="Unassembled WGS sequence"/>
</dbReference>
<name>A0A9W8NW84_9AGAR</name>
<dbReference type="EMBL" id="JANVFU010000011">
    <property type="protein sequence ID" value="KAJ3742116.1"/>
    <property type="molecule type" value="Genomic_DNA"/>
</dbReference>
<reference evidence="2 4" key="3">
    <citation type="journal article" date="2023" name="Proc. Natl. Acad. Sci. U.S.A.">
        <title>A global phylogenomic analysis of the shiitake genus Lentinula.</title>
        <authorList>
            <person name="Sierra-Patev S."/>
            <person name="Min B."/>
            <person name="Naranjo-Ortiz M."/>
            <person name="Looney B."/>
            <person name="Konkel Z."/>
            <person name="Slot J.C."/>
            <person name="Sakamoto Y."/>
            <person name="Steenwyk J.L."/>
            <person name="Rokas A."/>
            <person name="Carro J."/>
            <person name="Camarero S."/>
            <person name="Ferreira P."/>
            <person name="Molpeceres G."/>
            <person name="Ruiz-Duenas F.J."/>
            <person name="Serrano A."/>
            <person name="Henrissat B."/>
            <person name="Drula E."/>
            <person name="Hughes K.W."/>
            <person name="Mata J.L."/>
            <person name="Ishikawa N.K."/>
            <person name="Vargas-Isla R."/>
            <person name="Ushijima S."/>
            <person name="Smith C.A."/>
            <person name="Donoghue J."/>
            <person name="Ahrendt S."/>
            <person name="Andreopoulos W."/>
            <person name="He G."/>
            <person name="LaButti K."/>
            <person name="Lipzen A."/>
            <person name="Ng V."/>
            <person name="Riley R."/>
            <person name="Sandor L."/>
            <person name="Barry K."/>
            <person name="Martinez A.T."/>
            <person name="Xiao Y."/>
            <person name="Gibbons J.G."/>
            <person name="Terashima K."/>
            <person name="Grigoriev I.V."/>
            <person name="Hibbett D."/>
        </authorList>
    </citation>
    <scope>NUCLEOTIDE SEQUENCE [LARGE SCALE GENOMIC DNA]</scope>
    <source>
        <strain evidence="2 4">TFB7810</strain>
    </source>
</reference>
<dbReference type="Proteomes" id="UP001163850">
    <property type="component" value="Unassembled WGS sequence"/>
</dbReference>
<accession>A0AA38Q9K7</accession>